<keyword evidence="3" id="KW-1003">Cell membrane</keyword>
<comment type="subcellular location">
    <subcellularLocation>
        <location evidence="1">Cell membrane</location>
    </subcellularLocation>
</comment>
<protein>
    <submittedName>
        <fullName evidence="7">Uncharacterized protein</fullName>
    </submittedName>
</protein>
<evidence type="ECO:0000256" key="2">
    <source>
        <dbReference type="ARBA" id="ARBA00007531"/>
    </source>
</evidence>
<dbReference type="InterPro" id="IPR008693">
    <property type="entry name" value="MmpS"/>
</dbReference>
<evidence type="ECO:0000313" key="7">
    <source>
        <dbReference type="EMBL" id="ORA34141.1"/>
    </source>
</evidence>
<comment type="caution">
    <text evidence="7">The sequence shown here is derived from an EMBL/GenBank/DDBJ whole genome shotgun (WGS) entry which is preliminary data.</text>
</comment>
<keyword evidence="5" id="KW-1133">Transmembrane helix</keyword>
<reference evidence="7 8" key="1">
    <citation type="submission" date="2016-12" db="EMBL/GenBank/DDBJ databases">
        <title>The new phylogeny of genus Mycobacterium.</title>
        <authorList>
            <person name="Tortoli E."/>
            <person name="Trovato A."/>
            <person name="Cirillo D.M."/>
        </authorList>
    </citation>
    <scope>NUCLEOTIDE SEQUENCE [LARGE SCALE GENOMIC DNA]</scope>
    <source>
        <strain evidence="7 8">DSM 44624</strain>
    </source>
</reference>
<evidence type="ECO:0000256" key="5">
    <source>
        <dbReference type="ARBA" id="ARBA00022989"/>
    </source>
</evidence>
<sequence>MTLAATAGICGVGAARATPQLPTVPKVRYQISGPPVAEYISYQTDTGQRQEANVKLPWSTQFTAFGTEVFVISAQGPGAITCTISLDGKVVSSATAHGQPARTVCSQ</sequence>
<keyword evidence="4" id="KW-0812">Transmembrane</keyword>
<organism evidence="7 8">
    <name type="scientific">Mycobacterium branderi</name>
    <dbReference type="NCBI Taxonomy" id="43348"/>
    <lineage>
        <taxon>Bacteria</taxon>
        <taxon>Bacillati</taxon>
        <taxon>Actinomycetota</taxon>
        <taxon>Actinomycetes</taxon>
        <taxon>Mycobacteriales</taxon>
        <taxon>Mycobacteriaceae</taxon>
        <taxon>Mycobacterium</taxon>
    </lineage>
</organism>
<dbReference type="Gene3D" id="2.60.40.2880">
    <property type="entry name" value="MmpS1-5, C-terminal soluble domain"/>
    <property type="match status" value="1"/>
</dbReference>
<dbReference type="InterPro" id="IPR038468">
    <property type="entry name" value="MmpS_C"/>
</dbReference>
<evidence type="ECO:0000256" key="6">
    <source>
        <dbReference type="ARBA" id="ARBA00023136"/>
    </source>
</evidence>
<dbReference type="RefSeq" id="WP_083133373.1">
    <property type="nucleotide sequence ID" value="NZ_AP022606.1"/>
</dbReference>
<proteinExistence type="inferred from homology"/>
<dbReference type="Pfam" id="PF05423">
    <property type="entry name" value="Mycobact_memb"/>
    <property type="match status" value="1"/>
</dbReference>
<evidence type="ECO:0000313" key="8">
    <source>
        <dbReference type="Proteomes" id="UP000192441"/>
    </source>
</evidence>
<dbReference type="EMBL" id="MVHM01000016">
    <property type="protein sequence ID" value="ORA34141.1"/>
    <property type="molecule type" value="Genomic_DNA"/>
</dbReference>
<evidence type="ECO:0000256" key="3">
    <source>
        <dbReference type="ARBA" id="ARBA00022475"/>
    </source>
</evidence>
<evidence type="ECO:0000256" key="4">
    <source>
        <dbReference type="ARBA" id="ARBA00022692"/>
    </source>
</evidence>
<comment type="similarity">
    <text evidence="2">Belongs to the MmpS family.</text>
</comment>
<dbReference type="Proteomes" id="UP000192441">
    <property type="component" value="Unassembled WGS sequence"/>
</dbReference>
<keyword evidence="6" id="KW-0472">Membrane</keyword>
<name>A0AA91RGN9_9MYCO</name>
<dbReference type="GO" id="GO:0005886">
    <property type="term" value="C:plasma membrane"/>
    <property type="evidence" value="ECO:0007669"/>
    <property type="project" value="UniProtKB-SubCell"/>
</dbReference>
<evidence type="ECO:0000256" key="1">
    <source>
        <dbReference type="ARBA" id="ARBA00004236"/>
    </source>
</evidence>
<gene>
    <name evidence="7" type="ORF">BST20_20915</name>
</gene>
<accession>A0AA91RGN9</accession>
<dbReference type="AlphaFoldDB" id="A0AA91RGN9"/>